<name>A0A6D2HVE4_9BRAS</name>
<organism evidence="1 2">
    <name type="scientific">Microthlaspi erraticum</name>
    <dbReference type="NCBI Taxonomy" id="1685480"/>
    <lineage>
        <taxon>Eukaryota</taxon>
        <taxon>Viridiplantae</taxon>
        <taxon>Streptophyta</taxon>
        <taxon>Embryophyta</taxon>
        <taxon>Tracheophyta</taxon>
        <taxon>Spermatophyta</taxon>
        <taxon>Magnoliopsida</taxon>
        <taxon>eudicotyledons</taxon>
        <taxon>Gunneridae</taxon>
        <taxon>Pentapetalae</taxon>
        <taxon>rosids</taxon>
        <taxon>malvids</taxon>
        <taxon>Brassicales</taxon>
        <taxon>Brassicaceae</taxon>
        <taxon>Coluteocarpeae</taxon>
        <taxon>Microthlaspi</taxon>
    </lineage>
</organism>
<protein>
    <submittedName>
        <fullName evidence="1">Uncharacterized protein</fullName>
    </submittedName>
</protein>
<keyword evidence="2" id="KW-1185">Reference proteome</keyword>
<dbReference type="Proteomes" id="UP000467841">
    <property type="component" value="Unassembled WGS sequence"/>
</dbReference>
<gene>
    <name evidence="1" type="ORF">MERR_LOCUS7407</name>
</gene>
<sequence>MTPPPATTNASITPTYKTFDDLEGKFWEWNYSSSTRRGEDAMEKDMKDGNKTRGVVMESGVCNFCIIVLFWCCKE</sequence>
<evidence type="ECO:0000313" key="2">
    <source>
        <dbReference type="Proteomes" id="UP000467841"/>
    </source>
</evidence>
<evidence type="ECO:0000313" key="1">
    <source>
        <dbReference type="EMBL" id="CAA7020172.1"/>
    </source>
</evidence>
<reference evidence="1" key="1">
    <citation type="submission" date="2020-01" db="EMBL/GenBank/DDBJ databases">
        <authorList>
            <person name="Mishra B."/>
        </authorList>
    </citation>
    <scope>NUCLEOTIDE SEQUENCE [LARGE SCALE GENOMIC DNA]</scope>
</reference>
<accession>A0A6D2HVE4</accession>
<dbReference type="AlphaFoldDB" id="A0A6D2HVE4"/>
<proteinExistence type="predicted"/>
<dbReference type="EMBL" id="CACVBM020000532">
    <property type="protein sequence ID" value="CAA7020172.1"/>
    <property type="molecule type" value="Genomic_DNA"/>
</dbReference>
<comment type="caution">
    <text evidence="1">The sequence shown here is derived from an EMBL/GenBank/DDBJ whole genome shotgun (WGS) entry which is preliminary data.</text>
</comment>